<dbReference type="EMBL" id="JAPWDO010000001">
    <property type="protein sequence ID" value="KAJ5486143.1"/>
    <property type="molecule type" value="Genomic_DNA"/>
</dbReference>
<evidence type="ECO:0000313" key="1">
    <source>
        <dbReference type="EMBL" id="KAJ5486143.1"/>
    </source>
</evidence>
<gene>
    <name evidence="1" type="ORF">N7530_000443</name>
</gene>
<reference evidence="1" key="1">
    <citation type="submission" date="2022-12" db="EMBL/GenBank/DDBJ databases">
        <authorList>
            <person name="Petersen C."/>
        </authorList>
    </citation>
    <scope>NUCLEOTIDE SEQUENCE</scope>
    <source>
        <strain evidence="1">IBT 17660</strain>
    </source>
</reference>
<sequence>MHPRLVLRLGHDMETTTNTFECRWSICHTSLVNYHYPLWQSVDITIQKLTPGTTDRHLPSTTPPFEHGASYEQHDATAGLSVQSLGLDDTGSGFIHALLSSASSAPLGRGRAAKLIIPRRRGYIVRSDIVPLRISGSSNLIKVSSFAAPQQWFSGEAVMETDFSRLPNVFAVAAGGIIIDVHESINDVAADLDAFETEVRNRLSFPWVLEKRRPRQTLLQKPSISTWWFWMPQDAGWRIRSTQICVALSFPGGIDGIVTFHESLQFEVAKAAEILSLPTPPAAALAIAADKYKTSIAAGHPALLGHGKDEALQVVQEHKCNAH</sequence>
<dbReference type="AlphaFoldDB" id="A0A9W9X847"/>
<name>A0A9W9X847_9EURO</name>
<keyword evidence="2" id="KW-1185">Reference proteome</keyword>
<dbReference type="OrthoDB" id="434648at2759"/>
<comment type="caution">
    <text evidence="1">The sequence shown here is derived from an EMBL/GenBank/DDBJ whole genome shotgun (WGS) entry which is preliminary data.</text>
</comment>
<reference evidence="1" key="2">
    <citation type="journal article" date="2023" name="IMA Fungus">
        <title>Comparative genomic study of the Penicillium genus elucidates a diverse pangenome and 15 lateral gene transfer events.</title>
        <authorList>
            <person name="Petersen C."/>
            <person name="Sorensen T."/>
            <person name="Nielsen M.R."/>
            <person name="Sondergaard T.E."/>
            <person name="Sorensen J.L."/>
            <person name="Fitzpatrick D.A."/>
            <person name="Frisvad J.C."/>
            <person name="Nielsen K.L."/>
        </authorList>
    </citation>
    <scope>NUCLEOTIDE SEQUENCE</scope>
    <source>
        <strain evidence="1">IBT 17660</strain>
    </source>
</reference>
<proteinExistence type="predicted"/>
<accession>A0A9W9X847</accession>
<organism evidence="1 2">
    <name type="scientific">Penicillium desertorum</name>
    <dbReference type="NCBI Taxonomy" id="1303715"/>
    <lineage>
        <taxon>Eukaryota</taxon>
        <taxon>Fungi</taxon>
        <taxon>Dikarya</taxon>
        <taxon>Ascomycota</taxon>
        <taxon>Pezizomycotina</taxon>
        <taxon>Eurotiomycetes</taxon>
        <taxon>Eurotiomycetidae</taxon>
        <taxon>Eurotiales</taxon>
        <taxon>Aspergillaceae</taxon>
        <taxon>Penicillium</taxon>
    </lineage>
</organism>
<dbReference type="Proteomes" id="UP001147760">
    <property type="component" value="Unassembled WGS sequence"/>
</dbReference>
<evidence type="ECO:0000313" key="2">
    <source>
        <dbReference type="Proteomes" id="UP001147760"/>
    </source>
</evidence>
<protein>
    <submittedName>
        <fullName evidence="1">Uncharacterized protein</fullName>
    </submittedName>
</protein>